<dbReference type="AlphaFoldDB" id="A0A4R1BFA8"/>
<dbReference type="InterPro" id="IPR017574">
    <property type="entry name" value="CRISPR-assoc_prot_Cas7/Csc2"/>
</dbReference>
<dbReference type="OrthoDB" id="1720576at2"/>
<gene>
    <name evidence="2" type="primary">cas7d</name>
    <name evidence="2" type="ORF">E0L93_12005</name>
</gene>
<dbReference type="Pfam" id="PF18320">
    <property type="entry name" value="Csc2"/>
    <property type="match status" value="1"/>
</dbReference>
<evidence type="ECO:0000313" key="3">
    <source>
        <dbReference type="Proteomes" id="UP000295244"/>
    </source>
</evidence>
<dbReference type="NCBIfam" id="TIGR03157">
    <property type="entry name" value="cas_Csc2"/>
    <property type="match status" value="1"/>
</dbReference>
<organism evidence="2 3">
    <name type="scientific">Rubrobacter taiwanensis</name>
    <dbReference type="NCBI Taxonomy" id="185139"/>
    <lineage>
        <taxon>Bacteria</taxon>
        <taxon>Bacillati</taxon>
        <taxon>Actinomycetota</taxon>
        <taxon>Rubrobacteria</taxon>
        <taxon>Rubrobacterales</taxon>
        <taxon>Rubrobacteraceae</taxon>
        <taxon>Rubrobacter</taxon>
    </lineage>
</organism>
<evidence type="ECO:0000256" key="1">
    <source>
        <dbReference type="SAM" id="MobiDB-lite"/>
    </source>
</evidence>
<feature type="region of interest" description="Disordered" evidence="1">
    <location>
        <begin position="268"/>
        <end position="287"/>
    </location>
</feature>
<accession>A0A4R1BFA8</accession>
<dbReference type="EMBL" id="SKBU01000022">
    <property type="protein sequence ID" value="TCJ15718.1"/>
    <property type="molecule type" value="Genomic_DNA"/>
</dbReference>
<name>A0A4R1BFA8_9ACTN</name>
<protein>
    <submittedName>
        <fullName evidence="2">Type I-D CRISPR-associated protein Cas7/Csc2</fullName>
    </submittedName>
</protein>
<dbReference type="RefSeq" id="WP_132692253.1">
    <property type="nucleotide sequence ID" value="NZ_SKBU01000022.1"/>
</dbReference>
<keyword evidence="3" id="KW-1185">Reference proteome</keyword>
<reference evidence="2 3" key="1">
    <citation type="submission" date="2019-03" db="EMBL/GenBank/DDBJ databases">
        <title>Whole genome sequence of a novel Rubrobacter taiwanensis strain, isolated from Yellowstone National Park.</title>
        <authorList>
            <person name="Freed S."/>
            <person name="Ramaley R.F."/>
            <person name="Kyndt J.A."/>
        </authorList>
    </citation>
    <scope>NUCLEOTIDE SEQUENCE [LARGE SCALE GENOMIC DNA]</scope>
    <source>
        <strain evidence="2 3">Yellowstone</strain>
    </source>
</reference>
<comment type="caution">
    <text evidence="2">The sequence shown here is derived from an EMBL/GenBank/DDBJ whole genome shotgun (WGS) entry which is preliminary data.</text>
</comment>
<proteinExistence type="predicted"/>
<sequence>MSGIEKFSEALASVQTLAPRVVNKNKVAQAIYTRQVVTVVGVKTATSRFLPVSHAGYSNETYVDKLDLLDKTRAEFIGRKLKGAERRAHMTLFRQMTEAETNNGWRGFFSDKFGRECAIPDGLCIACWNCSLFGGLQAGGVATFSRVRYFDTFSVEDGVECIQTDEAPEQMAIGNTVGEDLSVERGEASFHRYEYVKAGTRFPFITIIESPTLLDVAGYVAAVKLADQHGYGKYSANHGKFSTEFLAVSTGYPQFSVLDMLTWLENGEQEETGNGNPGNERAEGTTTENKIADKLKFEAAVGEPVSLFGSEITEIRKELDKEFKSYLNALNNAGK</sequence>
<evidence type="ECO:0000313" key="2">
    <source>
        <dbReference type="EMBL" id="TCJ15718.1"/>
    </source>
</evidence>
<dbReference type="Proteomes" id="UP000295244">
    <property type="component" value="Unassembled WGS sequence"/>
</dbReference>